<comment type="caution">
    <text evidence="2">The sequence shown here is derived from an EMBL/GenBank/DDBJ whole genome shotgun (WGS) entry which is preliminary data.</text>
</comment>
<name>A0A565C591_9BRAS</name>
<accession>A0A565C591</accession>
<evidence type="ECO:0000313" key="3">
    <source>
        <dbReference type="Proteomes" id="UP000489600"/>
    </source>
</evidence>
<reference evidence="2" key="1">
    <citation type="submission" date="2019-07" db="EMBL/GenBank/DDBJ databases">
        <authorList>
            <person name="Dittberner H."/>
        </authorList>
    </citation>
    <scope>NUCLEOTIDE SEQUENCE [LARGE SCALE GENOMIC DNA]</scope>
</reference>
<dbReference type="EMBL" id="CABITT030000006">
    <property type="protein sequence ID" value="VVB08769.1"/>
    <property type="molecule type" value="Genomic_DNA"/>
</dbReference>
<evidence type="ECO:0000313" key="2">
    <source>
        <dbReference type="EMBL" id="VVB08769.1"/>
    </source>
</evidence>
<dbReference type="AlphaFoldDB" id="A0A565C591"/>
<dbReference type="OrthoDB" id="10251508at2759"/>
<feature type="region of interest" description="Disordered" evidence="1">
    <location>
        <begin position="170"/>
        <end position="201"/>
    </location>
</feature>
<dbReference type="PANTHER" id="PTHR47472">
    <property type="entry name" value="PROPIONYL-COA CARBOXYLASE"/>
    <property type="match status" value="1"/>
</dbReference>
<feature type="compositionally biased region" description="Basic and acidic residues" evidence="1">
    <location>
        <begin position="189"/>
        <end position="201"/>
    </location>
</feature>
<dbReference type="Proteomes" id="UP000489600">
    <property type="component" value="Unassembled WGS sequence"/>
</dbReference>
<organism evidence="2 3">
    <name type="scientific">Arabis nemorensis</name>
    <dbReference type="NCBI Taxonomy" id="586526"/>
    <lineage>
        <taxon>Eukaryota</taxon>
        <taxon>Viridiplantae</taxon>
        <taxon>Streptophyta</taxon>
        <taxon>Embryophyta</taxon>
        <taxon>Tracheophyta</taxon>
        <taxon>Spermatophyta</taxon>
        <taxon>Magnoliopsida</taxon>
        <taxon>eudicotyledons</taxon>
        <taxon>Gunneridae</taxon>
        <taxon>Pentapetalae</taxon>
        <taxon>rosids</taxon>
        <taxon>malvids</taxon>
        <taxon>Brassicales</taxon>
        <taxon>Brassicaceae</taxon>
        <taxon>Arabideae</taxon>
        <taxon>Arabis</taxon>
    </lineage>
</organism>
<dbReference type="PANTHER" id="PTHR47472:SF1">
    <property type="entry name" value="DUF1446-DOMAIN-CONTAINING PROTEIN"/>
    <property type="match status" value="1"/>
</dbReference>
<sequence length="201" mass="22646">MEPWIVSDRDFTARLFFVRRLRTETAFKQIKAIITSEEVLLRNPTDENVIPGVEELQRRLPIGNHGQGQGKESSAAQNDRDTGEEDGTTFPHRLCMMSLDGEHDLLRLRLDGLFKLKEHAVQLTKEFTALYTNGPAGGGGISTGHKMEIVLEKRLVTRVSVSVMWKTGLQHTQTSESETPKHHSPVAQEELRKVSEKVYLG</sequence>
<protein>
    <submittedName>
        <fullName evidence="2">Uncharacterized protein</fullName>
    </submittedName>
</protein>
<feature type="region of interest" description="Disordered" evidence="1">
    <location>
        <begin position="62"/>
        <end position="89"/>
    </location>
</feature>
<proteinExistence type="predicted"/>
<evidence type="ECO:0000256" key="1">
    <source>
        <dbReference type="SAM" id="MobiDB-lite"/>
    </source>
</evidence>
<gene>
    <name evidence="2" type="ORF">ANE_LOCUS19213</name>
</gene>
<keyword evidence="3" id="KW-1185">Reference proteome</keyword>